<reference evidence="3" key="1">
    <citation type="submission" date="2022-03" db="EMBL/GenBank/DDBJ databases">
        <authorList>
            <person name="Martin C."/>
        </authorList>
    </citation>
    <scope>NUCLEOTIDE SEQUENCE</scope>
</reference>
<dbReference type="AlphaFoldDB" id="A0A8J1UKT1"/>
<accession>A0A8J1UKT1</accession>
<keyword evidence="2" id="KW-0812">Transmembrane</keyword>
<feature type="compositionally biased region" description="Basic and acidic residues" evidence="1">
    <location>
        <begin position="280"/>
        <end position="290"/>
    </location>
</feature>
<dbReference type="Proteomes" id="UP000749559">
    <property type="component" value="Unassembled WGS sequence"/>
</dbReference>
<evidence type="ECO:0000313" key="3">
    <source>
        <dbReference type="EMBL" id="CAH1788111.1"/>
    </source>
</evidence>
<name>A0A8J1UKT1_OWEFU</name>
<feature type="region of interest" description="Disordered" evidence="1">
    <location>
        <begin position="262"/>
        <end position="304"/>
    </location>
</feature>
<dbReference type="EMBL" id="CAIIXF020000007">
    <property type="protein sequence ID" value="CAH1788111.1"/>
    <property type="molecule type" value="Genomic_DNA"/>
</dbReference>
<protein>
    <submittedName>
        <fullName evidence="3">Uncharacterized protein</fullName>
    </submittedName>
</protein>
<evidence type="ECO:0000256" key="1">
    <source>
        <dbReference type="SAM" id="MobiDB-lite"/>
    </source>
</evidence>
<organism evidence="3 4">
    <name type="scientific">Owenia fusiformis</name>
    <name type="common">Polychaete worm</name>
    <dbReference type="NCBI Taxonomy" id="6347"/>
    <lineage>
        <taxon>Eukaryota</taxon>
        <taxon>Metazoa</taxon>
        <taxon>Spiralia</taxon>
        <taxon>Lophotrochozoa</taxon>
        <taxon>Annelida</taxon>
        <taxon>Polychaeta</taxon>
        <taxon>Sedentaria</taxon>
        <taxon>Canalipalpata</taxon>
        <taxon>Sabellida</taxon>
        <taxon>Oweniida</taxon>
        <taxon>Oweniidae</taxon>
        <taxon>Owenia</taxon>
    </lineage>
</organism>
<feature type="region of interest" description="Disordered" evidence="1">
    <location>
        <begin position="340"/>
        <end position="407"/>
    </location>
</feature>
<feature type="region of interest" description="Disordered" evidence="1">
    <location>
        <begin position="23"/>
        <end position="43"/>
    </location>
</feature>
<keyword evidence="2" id="KW-0472">Membrane</keyword>
<proteinExistence type="predicted"/>
<keyword evidence="4" id="KW-1185">Reference proteome</keyword>
<evidence type="ECO:0000256" key="2">
    <source>
        <dbReference type="SAM" id="Phobius"/>
    </source>
</evidence>
<feature type="transmembrane region" description="Helical" evidence="2">
    <location>
        <begin position="212"/>
        <end position="233"/>
    </location>
</feature>
<sequence>MSANLVHDASRQANGQMKMITNKTKGHADDHGNLPGEGEIRPNPKFVSDNINCKNDRCHECGQILQDGIQIACGHCICEKHINYRLDREESYICPCRVKDRVDINTENRFLWFSIGKPTMLKYASITIAIGIFASHVVISSADSCTEYNYHVPRNLDGTIYRQYCSDVCVRSYPKFTEVCRDDPIIGDVKTQCTDFISCLYGGSKTAEAANYIFLIPIAIALVVLIIGLIVGFKYRTNLVRRFRWEHDEHDNDDIEFGHLEIPRDETGDNQDNPIVEDTPLMRDEPHQVNEDEGATSAGRDSVDGAMSHDVQIDADHVMLTNKDQGDVDKTMRKIVDEENTLAREHPPYEYNSFDQASPSDPYPPKNDLPEEVNTREPNKYEVSGNKVAQPKETGPDNLITGLEKQK</sequence>
<feature type="compositionally biased region" description="Basic and acidic residues" evidence="1">
    <location>
        <begin position="26"/>
        <end position="42"/>
    </location>
</feature>
<keyword evidence="2" id="KW-1133">Transmembrane helix</keyword>
<evidence type="ECO:0000313" key="4">
    <source>
        <dbReference type="Proteomes" id="UP000749559"/>
    </source>
</evidence>
<gene>
    <name evidence="3" type="ORF">OFUS_LOCUS13704</name>
</gene>
<comment type="caution">
    <text evidence="3">The sequence shown here is derived from an EMBL/GenBank/DDBJ whole genome shotgun (WGS) entry which is preliminary data.</text>
</comment>